<dbReference type="InterPro" id="IPR036291">
    <property type="entry name" value="NAD(P)-bd_dom_sf"/>
</dbReference>
<dbReference type="SMART" id="SM01003">
    <property type="entry name" value="AlaDh_PNT_N"/>
    <property type="match status" value="1"/>
</dbReference>
<dbReference type="InterPro" id="IPR007886">
    <property type="entry name" value="AlaDH/PNT_N"/>
</dbReference>
<evidence type="ECO:0000256" key="1">
    <source>
        <dbReference type="ARBA" id="ARBA00005689"/>
    </source>
</evidence>
<feature type="domain" description="Alanine dehydrogenase/pyridine nucleotide transhydrogenase NAD(H)-binding" evidence="5">
    <location>
        <begin position="149"/>
        <end position="297"/>
    </location>
</feature>
<dbReference type="InterPro" id="IPR008143">
    <property type="entry name" value="Ala_DH/PNT_CS2"/>
</dbReference>
<keyword evidence="4" id="KW-0520">NAD</keyword>
<name>X1LG38_9ZZZZ</name>
<gene>
    <name evidence="7" type="ORF">S06H3_02383</name>
</gene>
<dbReference type="SUPFAM" id="SSF52283">
    <property type="entry name" value="Formate/glycerate dehydrogenase catalytic domain-like"/>
    <property type="match status" value="1"/>
</dbReference>
<organism evidence="7">
    <name type="scientific">marine sediment metagenome</name>
    <dbReference type="NCBI Taxonomy" id="412755"/>
    <lineage>
        <taxon>unclassified sequences</taxon>
        <taxon>metagenomes</taxon>
        <taxon>ecological metagenomes</taxon>
    </lineage>
</organism>
<comment type="similarity">
    <text evidence="1">Belongs to the AlaDH/PNT family.</text>
</comment>
<dbReference type="PIRSF" id="PIRSF000183">
    <property type="entry name" value="Alanine_dh"/>
    <property type="match status" value="1"/>
</dbReference>
<dbReference type="NCBIfam" id="TIGR00518">
    <property type="entry name" value="alaDH"/>
    <property type="match status" value="1"/>
</dbReference>
<dbReference type="PANTHER" id="PTHR42795:SF1">
    <property type="entry name" value="ALANINE DEHYDROGENASE"/>
    <property type="match status" value="1"/>
</dbReference>
<dbReference type="GO" id="GO:0000286">
    <property type="term" value="F:alanine dehydrogenase activity"/>
    <property type="evidence" value="ECO:0007669"/>
    <property type="project" value="UniProtKB-EC"/>
</dbReference>
<proteinExistence type="inferred from homology"/>
<dbReference type="InterPro" id="IPR008141">
    <property type="entry name" value="Ala_DH"/>
</dbReference>
<comment type="caution">
    <text evidence="7">The sequence shown here is derived from an EMBL/GenBank/DDBJ whole genome shotgun (WGS) entry which is preliminary data.</text>
</comment>
<dbReference type="Gene3D" id="3.40.50.720">
    <property type="entry name" value="NAD(P)-binding Rossmann-like Domain"/>
    <property type="match status" value="2"/>
</dbReference>
<evidence type="ECO:0000256" key="2">
    <source>
        <dbReference type="ARBA" id="ARBA00012897"/>
    </source>
</evidence>
<evidence type="ECO:0000259" key="5">
    <source>
        <dbReference type="SMART" id="SM01002"/>
    </source>
</evidence>
<keyword evidence="3" id="KW-0560">Oxidoreductase</keyword>
<dbReference type="SMART" id="SM01002">
    <property type="entry name" value="AlaDh_PNT_C"/>
    <property type="match status" value="1"/>
</dbReference>
<accession>X1LG38</accession>
<dbReference type="InterPro" id="IPR007698">
    <property type="entry name" value="AlaDH/PNT_NAD(H)-bd"/>
</dbReference>
<dbReference type="GO" id="GO:0005886">
    <property type="term" value="C:plasma membrane"/>
    <property type="evidence" value="ECO:0007669"/>
    <property type="project" value="TreeGrafter"/>
</dbReference>
<dbReference type="PROSITE" id="PS00837">
    <property type="entry name" value="ALADH_PNT_2"/>
    <property type="match status" value="1"/>
</dbReference>
<dbReference type="EC" id="1.4.1.1" evidence="2"/>
<evidence type="ECO:0000313" key="7">
    <source>
        <dbReference type="EMBL" id="GAI01370.1"/>
    </source>
</evidence>
<dbReference type="Pfam" id="PF01262">
    <property type="entry name" value="AlaDh_PNT_C"/>
    <property type="match status" value="1"/>
</dbReference>
<dbReference type="Pfam" id="PF05222">
    <property type="entry name" value="AlaDh_PNT_N"/>
    <property type="match status" value="1"/>
</dbReference>
<sequence>MIIGVPREIKNNEYRVSLVPAGVKALVDSGHKVIVETSAGEGSGISDKEYLKAGAVIRRSATNIYEEAEMIIKVKEPLPQEYDLLGEGQILYTFLHLAPALELTKALLRQKVIGIAYETVQLEDGSLPLLTPMSEIAGRLSIQVGAYYLQKENGGSGVLLGGVPGVSAGNVTIIGGGTVGTNAAKIALGMGANVTILDINLDRLRYLDDILDGRAITLASNIDNIEVSVADADLVIGAILIPGARAPHLVTRDMIAKMRKGSVIVDVAIDQGGCIETSVPTTFEKPTFTVDGVIHCCVANMPAAVSRTSTFALTNVTLPYVLKLADLGYEKALRTDDSLRKGLNVFKGKLVYEPVAESLGLQYTPLETF</sequence>
<dbReference type="PANTHER" id="PTHR42795">
    <property type="entry name" value="ALANINE DEHYDROGENASE"/>
    <property type="match status" value="1"/>
</dbReference>
<feature type="domain" description="Alanine dehydrogenase/pyridine nucleotide transhydrogenase N-terminal" evidence="6">
    <location>
        <begin position="4"/>
        <end position="137"/>
    </location>
</feature>
<evidence type="ECO:0000256" key="4">
    <source>
        <dbReference type="ARBA" id="ARBA00023027"/>
    </source>
</evidence>
<evidence type="ECO:0000259" key="6">
    <source>
        <dbReference type="SMART" id="SM01003"/>
    </source>
</evidence>
<dbReference type="GO" id="GO:0042853">
    <property type="term" value="P:L-alanine catabolic process"/>
    <property type="evidence" value="ECO:0007669"/>
    <property type="project" value="InterPro"/>
</dbReference>
<protein>
    <recommendedName>
        <fullName evidence="2">alanine dehydrogenase</fullName>
        <ecNumber evidence="2">1.4.1.1</ecNumber>
    </recommendedName>
</protein>
<dbReference type="AlphaFoldDB" id="X1LG38"/>
<dbReference type="FunFam" id="3.40.50.720:FF:000049">
    <property type="entry name" value="Alanine dehydrogenase"/>
    <property type="match status" value="1"/>
</dbReference>
<evidence type="ECO:0000256" key="3">
    <source>
        <dbReference type="ARBA" id="ARBA00023002"/>
    </source>
</evidence>
<dbReference type="CDD" id="cd05305">
    <property type="entry name" value="L-AlaDH"/>
    <property type="match status" value="1"/>
</dbReference>
<dbReference type="EMBL" id="BARV01000693">
    <property type="protein sequence ID" value="GAI01370.1"/>
    <property type="molecule type" value="Genomic_DNA"/>
</dbReference>
<reference evidence="7" key="1">
    <citation type="journal article" date="2014" name="Front. Microbiol.">
        <title>High frequency of phylogenetically diverse reductive dehalogenase-homologous genes in deep subseafloor sedimentary metagenomes.</title>
        <authorList>
            <person name="Kawai M."/>
            <person name="Futagami T."/>
            <person name="Toyoda A."/>
            <person name="Takaki Y."/>
            <person name="Nishi S."/>
            <person name="Hori S."/>
            <person name="Arai W."/>
            <person name="Tsubouchi T."/>
            <person name="Morono Y."/>
            <person name="Uchiyama I."/>
            <person name="Ito T."/>
            <person name="Fujiyama A."/>
            <person name="Inagaki F."/>
            <person name="Takami H."/>
        </authorList>
    </citation>
    <scope>NUCLEOTIDE SEQUENCE</scope>
    <source>
        <strain evidence="7">Expedition CK06-06</strain>
    </source>
</reference>
<dbReference type="SUPFAM" id="SSF51735">
    <property type="entry name" value="NAD(P)-binding Rossmann-fold domains"/>
    <property type="match status" value="1"/>
</dbReference>